<dbReference type="InterPro" id="IPR013785">
    <property type="entry name" value="Aldolase_TIM"/>
</dbReference>
<gene>
    <name evidence="9" type="primary">pyrF</name>
    <name evidence="14" type="ORF">SAMN05660337_2722</name>
</gene>
<comment type="subunit">
    <text evidence="3 9">Homodimer.</text>
</comment>
<dbReference type="PROSITE" id="PS00156">
    <property type="entry name" value="OMPDECASE"/>
    <property type="match status" value="1"/>
</dbReference>
<dbReference type="SUPFAM" id="SSF51366">
    <property type="entry name" value="Ribulose-phoshate binding barrel"/>
    <property type="match status" value="1"/>
</dbReference>
<dbReference type="NCBIfam" id="NF001273">
    <property type="entry name" value="PRK00230.1"/>
    <property type="match status" value="1"/>
</dbReference>
<comment type="catalytic activity">
    <reaction evidence="7 9 12">
        <text>orotidine 5'-phosphate + H(+) = UMP + CO2</text>
        <dbReference type="Rhea" id="RHEA:11596"/>
        <dbReference type="ChEBI" id="CHEBI:15378"/>
        <dbReference type="ChEBI" id="CHEBI:16526"/>
        <dbReference type="ChEBI" id="CHEBI:57538"/>
        <dbReference type="ChEBI" id="CHEBI:57865"/>
        <dbReference type="EC" id="4.1.1.23"/>
    </reaction>
</comment>
<comment type="pathway">
    <text evidence="2 9 12">Pyrimidine metabolism; UMP biosynthesis via de novo pathway; UMP from orotate: step 2/2.</text>
</comment>
<evidence type="ECO:0000259" key="13">
    <source>
        <dbReference type="SMART" id="SM00934"/>
    </source>
</evidence>
<dbReference type="EC" id="4.1.1.23" evidence="9"/>
<dbReference type="SMART" id="SM00934">
    <property type="entry name" value="OMPdecase"/>
    <property type="match status" value="1"/>
</dbReference>
<feature type="binding site" evidence="9 11">
    <location>
        <position position="9"/>
    </location>
    <ligand>
        <name>substrate</name>
    </ligand>
</feature>
<evidence type="ECO:0000256" key="6">
    <source>
        <dbReference type="ARBA" id="ARBA00023239"/>
    </source>
</evidence>
<evidence type="ECO:0000256" key="3">
    <source>
        <dbReference type="ARBA" id="ARBA00011738"/>
    </source>
</evidence>
<dbReference type="CDD" id="cd04725">
    <property type="entry name" value="OMP_decarboxylase_like"/>
    <property type="match status" value="1"/>
</dbReference>
<evidence type="ECO:0000256" key="5">
    <source>
        <dbReference type="ARBA" id="ARBA00022975"/>
    </source>
</evidence>
<comment type="similarity">
    <text evidence="8 9">Belongs to the OMP decarboxylase family. Type 1 subfamily.</text>
</comment>
<evidence type="ECO:0000256" key="7">
    <source>
        <dbReference type="ARBA" id="ARBA00049157"/>
    </source>
</evidence>
<feature type="binding site" evidence="9 11">
    <location>
        <position position="180"/>
    </location>
    <ligand>
        <name>substrate</name>
    </ligand>
</feature>
<dbReference type="Pfam" id="PF00215">
    <property type="entry name" value="OMPdecase"/>
    <property type="match status" value="1"/>
</dbReference>
<dbReference type="GO" id="GO:0004590">
    <property type="term" value="F:orotidine-5'-phosphate decarboxylase activity"/>
    <property type="evidence" value="ECO:0007669"/>
    <property type="project" value="UniProtKB-UniRule"/>
</dbReference>
<dbReference type="OrthoDB" id="9806203at2"/>
<protein>
    <recommendedName>
        <fullName evidence="9">Orotidine 5'-phosphate decarboxylase</fullName>
        <ecNumber evidence="9">4.1.1.23</ecNumber>
    </recommendedName>
    <alternativeName>
        <fullName evidence="9">OMP decarboxylase</fullName>
        <shortName evidence="9">OMPDCase</shortName>
        <shortName evidence="9">OMPdecase</shortName>
    </alternativeName>
</protein>
<feature type="binding site" evidence="9">
    <location>
        <begin position="58"/>
        <end position="67"/>
    </location>
    <ligand>
        <name>substrate</name>
    </ligand>
</feature>
<feature type="active site" description="For OMPdecase activity" evidence="10">
    <location>
        <position position="60"/>
    </location>
</feature>
<dbReference type="GO" id="GO:0005829">
    <property type="term" value="C:cytosol"/>
    <property type="evidence" value="ECO:0007669"/>
    <property type="project" value="TreeGrafter"/>
</dbReference>
<feature type="active site" description="For OMPdecase activity" evidence="10">
    <location>
        <position position="63"/>
    </location>
</feature>
<evidence type="ECO:0000256" key="11">
    <source>
        <dbReference type="PIRSR" id="PIRSR614732-2"/>
    </source>
</evidence>
<dbReference type="NCBIfam" id="TIGR01740">
    <property type="entry name" value="pyrF"/>
    <property type="match status" value="1"/>
</dbReference>
<dbReference type="UniPathway" id="UPA00070">
    <property type="reaction ID" value="UER00120"/>
</dbReference>
<feature type="active site" description="Proton donor" evidence="9">
    <location>
        <position position="60"/>
    </location>
</feature>
<dbReference type="GO" id="GO:0006207">
    <property type="term" value="P:'de novo' pyrimidine nucleobase biosynthetic process"/>
    <property type="evidence" value="ECO:0007669"/>
    <property type="project" value="InterPro"/>
</dbReference>
<comment type="function">
    <text evidence="1 9">Catalyzes the decarboxylation of orotidine 5'-monophosphate (OMP) to uridine 5'-monophosphate (UMP).</text>
</comment>
<evidence type="ECO:0000256" key="12">
    <source>
        <dbReference type="RuleBase" id="RU000512"/>
    </source>
</evidence>
<feature type="binding site" evidence="9 11">
    <location>
        <position position="31"/>
    </location>
    <ligand>
        <name>substrate</name>
    </ligand>
</feature>
<evidence type="ECO:0000256" key="4">
    <source>
        <dbReference type="ARBA" id="ARBA00022793"/>
    </source>
</evidence>
<evidence type="ECO:0000256" key="9">
    <source>
        <dbReference type="HAMAP-Rule" id="MF_01200"/>
    </source>
</evidence>
<proteinExistence type="inferred from homology"/>
<dbReference type="STRING" id="246191.SAMN05660337_2722"/>
<evidence type="ECO:0000256" key="8">
    <source>
        <dbReference type="ARBA" id="ARBA00061012"/>
    </source>
</evidence>
<dbReference type="EMBL" id="FNGA01000004">
    <property type="protein sequence ID" value="SDL34654.1"/>
    <property type="molecule type" value="Genomic_DNA"/>
</dbReference>
<keyword evidence="5 9" id="KW-0665">Pyrimidine biosynthesis</keyword>
<dbReference type="InterPro" id="IPR047596">
    <property type="entry name" value="OMPdecase_bac"/>
</dbReference>
<evidence type="ECO:0000256" key="10">
    <source>
        <dbReference type="PIRSR" id="PIRSR614732-1"/>
    </source>
</evidence>
<dbReference type="FunFam" id="3.20.20.70:FF:000015">
    <property type="entry name" value="Orotidine 5'-phosphate decarboxylase"/>
    <property type="match status" value="1"/>
</dbReference>
<name>A0A1G9JBZ5_9BACT</name>
<dbReference type="RefSeq" id="WP_092162025.1">
    <property type="nucleotide sequence ID" value="NZ_FNGA01000004.1"/>
</dbReference>
<dbReference type="InterPro" id="IPR001754">
    <property type="entry name" value="OMPdeCOase_dom"/>
</dbReference>
<feature type="active site" description="For OMPdecase activity" evidence="10">
    <location>
        <position position="58"/>
    </location>
</feature>
<dbReference type="AlphaFoldDB" id="A0A1G9JBZ5"/>
<reference evidence="15" key="1">
    <citation type="submission" date="2016-10" db="EMBL/GenBank/DDBJ databases">
        <authorList>
            <person name="Varghese N."/>
            <person name="Submissions S."/>
        </authorList>
    </citation>
    <scope>NUCLEOTIDE SEQUENCE [LARGE SCALE GENOMIC DNA]</scope>
    <source>
        <strain evidence="15">DSM 16995</strain>
    </source>
</reference>
<evidence type="ECO:0000256" key="2">
    <source>
        <dbReference type="ARBA" id="ARBA00004861"/>
    </source>
</evidence>
<dbReference type="Proteomes" id="UP000199053">
    <property type="component" value="Unassembled WGS sequence"/>
</dbReference>
<accession>A0A1G9JBZ5</accession>
<dbReference type="PANTHER" id="PTHR32119">
    <property type="entry name" value="OROTIDINE 5'-PHOSPHATE DECARBOXYLASE"/>
    <property type="match status" value="1"/>
</dbReference>
<dbReference type="InterPro" id="IPR018089">
    <property type="entry name" value="OMPdecase_AS"/>
</dbReference>
<feature type="binding site" evidence="9 11">
    <location>
        <position position="208"/>
    </location>
    <ligand>
        <name>substrate</name>
    </ligand>
</feature>
<dbReference type="HAMAP" id="MF_01200_B">
    <property type="entry name" value="OMPdecase_type1_B"/>
    <property type="match status" value="1"/>
</dbReference>
<dbReference type="PANTHER" id="PTHR32119:SF2">
    <property type="entry name" value="OROTIDINE 5'-PHOSPHATE DECARBOXYLASE"/>
    <property type="match status" value="1"/>
</dbReference>
<keyword evidence="6 9" id="KW-0456">Lyase</keyword>
<feature type="domain" description="Orotidine 5'-phosphate decarboxylase" evidence="13">
    <location>
        <begin position="3"/>
        <end position="224"/>
    </location>
</feature>
<dbReference type="Gene3D" id="3.20.20.70">
    <property type="entry name" value="Aldolase class I"/>
    <property type="match status" value="1"/>
</dbReference>
<dbReference type="InterPro" id="IPR014732">
    <property type="entry name" value="OMPdecase"/>
</dbReference>
<evidence type="ECO:0000313" key="14">
    <source>
        <dbReference type="EMBL" id="SDL34654.1"/>
    </source>
</evidence>
<keyword evidence="4 9" id="KW-0210">Decarboxylase</keyword>
<dbReference type="GO" id="GO:0044205">
    <property type="term" value="P:'de novo' UMP biosynthetic process"/>
    <property type="evidence" value="ECO:0007669"/>
    <property type="project" value="UniProtKB-UniRule"/>
</dbReference>
<sequence>MSELVVALDFKDAKSAIAMAEKVRGVAPWVKVGLELFCAEGPQIISTFKDMGFKVFIDLKFFDIPNTVKGAVRSATLAGADMLSLHAMGGERMAIAAREGRAEAAIGGEGPLLMAITVLTSMSEEDLPFAVPNGLGDAVLDLALASSQAGLDGVVCSGLEVESVKEKCGSDFLCLTPGIRPASVSDDQRRVVTPAQAVSRGSNFLVVGRPITGADDPAEAARSIIAEMNS</sequence>
<evidence type="ECO:0000256" key="1">
    <source>
        <dbReference type="ARBA" id="ARBA00002356"/>
    </source>
</evidence>
<feature type="binding site" evidence="9 11">
    <location>
        <position position="120"/>
    </location>
    <ligand>
        <name>substrate</name>
    </ligand>
</feature>
<organism evidence="14 15">
    <name type="scientific">Maridesulfovibrio ferrireducens</name>
    <dbReference type="NCBI Taxonomy" id="246191"/>
    <lineage>
        <taxon>Bacteria</taxon>
        <taxon>Pseudomonadati</taxon>
        <taxon>Thermodesulfobacteriota</taxon>
        <taxon>Desulfovibrionia</taxon>
        <taxon>Desulfovibrionales</taxon>
        <taxon>Desulfovibrionaceae</taxon>
        <taxon>Maridesulfovibrio</taxon>
    </lineage>
</organism>
<dbReference type="InterPro" id="IPR011060">
    <property type="entry name" value="RibuloseP-bd_barrel"/>
</dbReference>
<keyword evidence="15" id="KW-1185">Reference proteome</keyword>
<feature type="binding site" evidence="9 11">
    <location>
        <position position="188"/>
    </location>
    <ligand>
        <name>substrate</name>
    </ligand>
</feature>
<evidence type="ECO:0000313" key="15">
    <source>
        <dbReference type="Proteomes" id="UP000199053"/>
    </source>
</evidence>
<feature type="binding site" evidence="9 11">
    <location>
        <position position="209"/>
    </location>
    <ligand>
        <name>substrate</name>
    </ligand>
</feature>